<accession>X1AR28</accession>
<feature type="non-terminal residue" evidence="1">
    <location>
        <position position="38"/>
    </location>
</feature>
<proteinExistence type="predicted"/>
<organism evidence="1">
    <name type="scientific">marine sediment metagenome</name>
    <dbReference type="NCBI Taxonomy" id="412755"/>
    <lineage>
        <taxon>unclassified sequences</taxon>
        <taxon>metagenomes</taxon>
        <taxon>ecological metagenomes</taxon>
    </lineage>
</organism>
<dbReference type="AlphaFoldDB" id="X1AR28"/>
<sequence>MKKVDLPFTVKAKDVVHHKYRYNLDGTFEHTHYLLNPV</sequence>
<reference evidence="1" key="1">
    <citation type="journal article" date="2014" name="Front. Microbiol.">
        <title>High frequency of phylogenetically diverse reductive dehalogenase-homologous genes in deep subseafloor sedimentary metagenomes.</title>
        <authorList>
            <person name="Kawai M."/>
            <person name="Futagami T."/>
            <person name="Toyoda A."/>
            <person name="Takaki Y."/>
            <person name="Nishi S."/>
            <person name="Hori S."/>
            <person name="Arai W."/>
            <person name="Tsubouchi T."/>
            <person name="Morono Y."/>
            <person name="Uchiyama I."/>
            <person name="Ito T."/>
            <person name="Fujiyama A."/>
            <person name="Inagaki F."/>
            <person name="Takami H."/>
        </authorList>
    </citation>
    <scope>NUCLEOTIDE SEQUENCE</scope>
    <source>
        <strain evidence="1">Expedition CK06-06</strain>
    </source>
</reference>
<gene>
    <name evidence="1" type="ORF">S01H4_26474</name>
</gene>
<protein>
    <submittedName>
        <fullName evidence="1">Uncharacterized protein</fullName>
    </submittedName>
</protein>
<evidence type="ECO:0000313" key="1">
    <source>
        <dbReference type="EMBL" id="GAG85175.1"/>
    </source>
</evidence>
<dbReference type="EMBL" id="BART01012771">
    <property type="protein sequence ID" value="GAG85175.1"/>
    <property type="molecule type" value="Genomic_DNA"/>
</dbReference>
<comment type="caution">
    <text evidence="1">The sequence shown here is derived from an EMBL/GenBank/DDBJ whole genome shotgun (WGS) entry which is preliminary data.</text>
</comment>
<name>X1AR28_9ZZZZ</name>